<evidence type="ECO:0000313" key="2">
    <source>
        <dbReference type="EMBL" id="PSH56614.1"/>
    </source>
</evidence>
<dbReference type="Pfam" id="PF07746">
    <property type="entry name" value="LigA"/>
    <property type="match status" value="1"/>
</dbReference>
<dbReference type="InterPro" id="IPR011986">
    <property type="entry name" value="Xdiol_dOase_LigA"/>
</dbReference>
<protein>
    <recommendedName>
        <fullName evidence="1">Extradiol ring-cleavage dioxygenase LigAB LigA subunit domain-containing protein</fullName>
    </recommendedName>
</protein>
<organism evidence="2 3">
    <name type="scientific">Phyllobacterium endophyticum</name>
    <dbReference type="NCBI Taxonomy" id="1149773"/>
    <lineage>
        <taxon>Bacteria</taxon>
        <taxon>Pseudomonadati</taxon>
        <taxon>Pseudomonadota</taxon>
        <taxon>Alphaproteobacteria</taxon>
        <taxon>Hyphomicrobiales</taxon>
        <taxon>Phyllobacteriaceae</taxon>
        <taxon>Phyllobacterium</taxon>
    </lineage>
</organism>
<keyword evidence="3" id="KW-1185">Reference proteome</keyword>
<accession>A0A2P7AQW0</accession>
<dbReference type="EMBL" id="PGGN01000003">
    <property type="protein sequence ID" value="PSH56614.1"/>
    <property type="molecule type" value="Genomic_DNA"/>
</dbReference>
<name>A0A2P7AQW0_9HYPH</name>
<evidence type="ECO:0000259" key="1">
    <source>
        <dbReference type="Pfam" id="PF07746"/>
    </source>
</evidence>
<evidence type="ECO:0000313" key="3">
    <source>
        <dbReference type="Proteomes" id="UP000241158"/>
    </source>
</evidence>
<dbReference type="RefSeq" id="WP_106717360.1">
    <property type="nucleotide sequence ID" value="NZ_JACHXT010000003.1"/>
</dbReference>
<dbReference type="Gene3D" id="1.10.700.10">
    <property type="entry name" value="Dioxygenase LigAB, LigA subunit"/>
    <property type="match status" value="1"/>
</dbReference>
<sequence>MNIYLIHTLCRRILHDKEFRKRVLTSPEAALQTMPFSQDERAALLSGDVGRLNRAGASGFLLLILSRFEVFGLALPIFNRRMRTGAPD</sequence>
<feature type="domain" description="Extradiol ring-cleavage dioxygenase LigAB LigA subunit" evidence="1">
    <location>
        <begin position="14"/>
        <end position="67"/>
    </location>
</feature>
<dbReference type="OrthoDB" id="8452276at2"/>
<dbReference type="SUPFAM" id="SSF48076">
    <property type="entry name" value="LigA subunit of an aromatic-ring-opening dioxygenase LigAB"/>
    <property type="match status" value="1"/>
</dbReference>
<proteinExistence type="predicted"/>
<reference evidence="3" key="1">
    <citation type="submission" date="2017-11" db="EMBL/GenBank/DDBJ databases">
        <authorList>
            <person name="Kuznetsova I."/>
            <person name="Sazanova A."/>
            <person name="Chirak E."/>
            <person name="Safronova V."/>
            <person name="Willems A."/>
        </authorList>
    </citation>
    <scope>NUCLEOTIDE SEQUENCE [LARGE SCALE GENOMIC DNA]</scope>
    <source>
        <strain evidence="3">PEPV15</strain>
    </source>
</reference>
<comment type="caution">
    <text evidence="2">The sequence shown here is derived from an EMBL/GenBank/DDBJ whole genome shotgun (WGS) entry which is preliminary data.</text>
</comment>
<dbReference type="AlphaFoldDB" id="A0A2P7AQW0"/>
<gene>
    <name evidence="2" type="ORF">CU100_14670</name>
</gene>
<dbReference type="Proteomes" id="UP000241158">
    <property type="component" value="Unassembled WGS sequence"/>
</dbReference>
<dbReference type="InterPro" id="IPR036622">
    <property type="entry name" value="LigA_sf"/>
</dbReference>